<evidence type="ECO:0000259" key="1">
    <source>
        <dbReference type="Pfam" id="PF02517"/>
    </source>
</evidence>
<dbReference type="GO" id="GO:0006508">
    <property type="term" value="P:proteolysis"/>
    <property type="evidence" value="ECO:0007669"/>
    <property type="project" value="UniProtKB-KW"/>
</dbReference>
<dbReference type="RefSeq" id="WP_006025822.1">
    <property type="nucleotide sequence ID" value="NZ_CP013380.1"/>
</dbReference>
<keyword evidence="2" id="KW-0378">Hydrolase</keyword>
<dbReference type="KEGG" id="bhg:I6G56_14305"/>
<keyword evidence="2" id="KW-0645">Protease</keyword>
<reference evidence="2 3" key="1">
    <citation type="submission" date="2020-12" db="EMBL/GenBank/DDBJ databases">
        <title>FDA dAtabase for Regulatory Grade micrObial Sequences (FDA-ARGOS): Supporting development and validation of Infectious Disease Dx tests.</title>
        <authorList>
            <person name="Nelson B."/>
            <person name="Plummer A."/>
            <person name="Tallon L."/>
            <person name="Sadzewicz L."/>
            <person name="Zhao X."/>
            <person name="Boylan J."/>
            <person name="Ott S."/>
            <person name="Bowen H."/>
            <person name="Vavikolanu K."/>
            <person name="Mehta A."/>
            <person name="Aluvathingal J."/>
            <person name="Nadendla S."/>
            <person name="Myers T."/>
            <person name="Yan Y."/>
            <person name="Sichtig H."/>
        </authorList>
    </citation>
    <scope>NUCLEOTIDE SEQUENCE [LARGE SCALE GENOMIC DNA]</scope>
    <source>
        <strain evidence="2 3">FDAARGOS_899</strain>
    </source>
</reference>
<evidence type="ECO:0000313" key="3">
    <source>
        <dbReference type="Proteomes" id="UP000594943"/>
    </source>
</evidence>
<sequence length="329" mass="35210">MKPIHSNSSASSNDTSAAASAGYRGGRLRRVLLDQDGLRAPWGVLLFVAIFVGAIAGLALVSRRLLPMPAGDQALSVVNGAVMEAMQLASVALATIVLAWIERRSPFSYGLQGRARALRFAAGAVCGFMAISALVFALWEAGLLRFDAPAIHGARAWEYAAVWAAMFVMTGLFEESLLRGYLLCTLARWIGFWWGAVLLSALFGVLHVVSPDESIMGLVSAMLFGFVLCLSLWYTGSLWWAIGFHAAWDWGESYFYGAPDSGRLVEGVRLTAHAVGHPLLSGGTAGPEGSVLVLPLLAIGAFAMWGWWRRGARAPGIALRGESARGIDR</sequence>
<accession>A0A7U4P307</accession>
<keyword evidence="2" id="KW-0482">Metalloprotease</keyword>
<dbReference type="GO" id="GO:0008237">
    <property type="term" value="F:metallopeptidase activity"/>
    <property type="evidence" value="ECO:0007669"/>
    <property type="project" value="UniProtKB-KW"/>
</dbReference>
<name>A0A7U4P307_9BURK</name>
<dbReference type="PANTHER" id="PTHR39430:SF1">
    <property type="entry name" value="PROTEASE"/>
    <property type="match status" value="1"/>
</dbReference>
<dbReference type="AlphaFoldDB" id="A0A7U4P307"/>
<dbReference type="PANTHER" id="PTHR39430">
    <property type="entry name" value="MEMBRANE-ASSOCIATED PROTEASE-RELATED"/>
    <property type="match status" value="1"/>
</dbReference>
<accession>A0A7T2WX80</accession>
<organism evidence="2 3">
    <name type="scientific">Burkholderia humptydooensis</name>
    <dbReference type="NCBI Taxonomy" id="430531"/>
    <lineage>
        <taxon>Bacteria</taxon>
        <taxon>Pseudomonadati</taxon>
        <taxon>Pseudomonadota</taxon>
        <taxon>Betaproteobacteria</taxon>
        <taxon>Burkholderiales</taxon>
        <taxon>Burkholderiaceae</taxon>
        <taxon>Burkholderia</taxon>
        <taxon>pseudomallei group</taxon>
    </lineage>
</organism>
<feature type="domain" description="CAAX prenyl protease 2/Lysostaphin resistance protein A-like" evidence="1">
    <location>
        <begin position="158"/>
        <end position="250"/>
    </location>
</feature>
<gene>
    <name evidence="2" type="ORF">I6G56_14305</name>
</gene>
<protein>
    <submittedName>
        <fullName evidence="2">CPBP family intramembrane metalloprotease</fullName>
    </submittedName>
</protein>
<evidence type="ECO:0000313" key="2">
    <source>
        <dbReference type="EMBL" id="QPS42760.1"/>
    </source>
</evidence>
<dbReference type="GO" id="GO:0004175">
    <property type="term" value="F:endopeptidase activity"/>
    <property type="evidence" value="ECO:0007669"/>
    <property type="project" value="UniProtKB-ARBA"/>
</dbReference>
<dbReference type="InterPro" id="IPR003675">
    <property type="entry name" value="Rce1/LyrA-like_dom"/>
</dbReference>
<dbReference type="EMBL" id="CP065686">
    <property type="protein sequence ID" value="QPS42760.1"/>
    <property type="molecule type" value="Genomic_DNA"/>
</dbReference>
<dbReference type="Pfam" id="PF02517">
    <property type="entry name" value="Rce1-like"/>
    <property type="match status" value="1"/>
</dbReference>
<dbReference type="Proteomes" id="UP000594943">
    <property type="component" value="Chromosome 1"/>
</dbReference>
<proteinExistence type="predicted"/>
<dbReference type="GO" id="GO:0080120">
    <property type="term" value="P:CAAX-box protein maturation"/>
    <property type="evidence" value="ECO:0007669"/>
    <property type="project" value="UniProtKB-ARBA"/>
</dbReference>